<dbReference type="SMART" id="SM00382">
    <property type="entry name" value="AAA"/>
    <property type="match status" value="1"/>
</dbReference>
<gene>
    <name evidence="2" type="ordered locus">Ethha_0180</name>
</gene>
<dbReference type="Proteomes" id="UP000001551">
    <property type="component" value="Chromosome"/>
</dbReference>
<dbReference type="PANTHER" id="PTHR42935">
    <property type="entry name" value="SLR0930 PROTEIN"/>
    <property type="match status" value="1"/>
</dbReference>
<dbReference type="InterPro" id="IPR027417">
    <property type="entry name" value="P-loop_NTPase"/>
</dbReference>
<dbReference type="KEGG" id="eha:Ethha_0180"/>
<organism evidence="2 3">
    <name type="scientific">Ethanoligenens harbinense (strain DSM 18485 / JCM 12961 / CGMCC 1.5033 / YUAN-3)</name>
    <dbReference type="NCBI Taxonomy" id="663278"/>
    <lineage>
        <taxon>Bacteria</taxon>
        <taxon>Bacillati</taxon>
        <taxon>Bacillota</taxon>
        <taxon>Clostridia</taxon>
        <taxon>Eubacteriales</taxon>
        <taxon>Oscillospiraceae</taxon>
        <taxon>Ethanoligenens</taxon>
    </lineage>
</organism>
<proteinExistence type="predicted"/>
<keyword evidence="3" id="KW-1185">Reference proteome</keyword>
<sequence length="420" mass="45776">MDTVQKARLALSSLGLYRPLLEKPVVAAFAKVLETAHGAELRGFLDAYGAFISLLAPARATAGVLDFSGALHTLVQQNDSLFARQAAAGRVEEAVRAAAARDLEALSMALDLSPREIKAAASASFDDDDSVAFIDSLPDFITGGSFSTEETKQFHATHGCGVFASFGAFKWQRGVSGDSSLFGISSPDPVRLAQLKGYEYERNIVLENTANFLDGISANNMLLYGDRGTGKSSTVKAVFNEFRGRGLRIIEVSKDCIVEFARIIERIGSVPLKFIIFIDDLSFSDDDDNYSALKAVLEGGVAARPRNTVIYATSNRRHFVKESFSERDSEIHAGDAMQEKLSLADRFGITVTFTSPDQRLYFDIVRALAADRGLDVDGAQLERGAAQWALRYNGRSPRTATQYIDWVAGRIKKGLPLDDF</sequence>
<dbReference type="AlphaFoldDB" id="E6U6N4"/>
<dbReference type="eggNOG" id="COG2607">
    <property type="taxonomic scope" value="Bacteria"/>
</dbReference>
<reference evidence="2 3" key="1">
    <citation type="submission" date="2010-12" db="EMBL/GenBank/DDBJ databases">
        <title>Complete sequence of Ethanoligenens harbinense YUAN-3.</title>
        <authorList>
            <person name="Lucas S."/>
            <person name="Copeland A."/>
            <person name="Lapidus A."/>
            <person name="Cheng J.-F."/>
            <person name="Bruce D."/>
            <person name="Goodwin L."/>
            <person name="Pitluck S."/>
            <person name="Chertkov O."/>
            <person name="Misra M."/>
            <person name="Detter J.C."/>
            <person name="Han C."/>
            <person name="Tapia R."/>
            <person name="Land M."/>
            <person name="Hauser L."/>
            <person name="Jeffries C."/>
            <person name="Kyrpides N."/>
            <person name="Ivanova N."/>
            <person name="Mikhailova N."/>
            <person name="Wang A."/>
            <person name="Mouttaki H."/>
            <person name="He Z."/>
            <person name="Zhou J."/>
            <person name="Hemme C.L."/>
            <person name="Woyke T."/>
        </authorList>
    </citation>
    <scope>NUCLEOTIDE SEQUENCE [LARGE SCALE GENOMIC DNA]</scope>
    <source>
        <strain evidence="3">DSM 18485 / JCM 12961 / CGMCC 1.5033 / YUAN-3</strain>
    </source>
</reference>
<dbReference type="RefSeq" id="WP_013484148.1">
    <property type="nucleotide sequence ID" value="NC_014828.1"/>
</dbReference>
<feature type="domain" description="AAA+ ATPase" evidence="1">
    <location>
        <begin position="217"/>
        <end position="335"/>
    </location>
</feature>
<dbReference type="Pfam" id="PF05673">
    <property type="entry name" value="DUF815"/>
    <property type="match status" value="1"/>
</dbReference>
<dbReference type="InterPro" id="IPR003593">
    <property type="entry name" value="AAA+_ATPase"/>
</dbReference>
<evidence type="ECO:0000259" key="1">
    <source>
        <dbReference type="SMART" id="SM00382"/>
    </source>
</evidence>
<dbReference type="InterPro" id="IPR008533">
    <property type="entry name" value="DUF815"/>
</dbReference>
<accession>E6U6N4</accession>
<dbReference type="SUPFAM" id="SSF52540">
    <property type="entry name" value="P-loop containing nucleoside triphosphate hydrolases"/>
    <property type="match status" value="1"/>
</dbReference>
<dbReference type="HOGENOM" id="CLU_039512_1_1_9"/>
<evidence type="ECO:0000313" key="2">
    <source>
        <dbReference type="EMBL" id="ADU25767.1"/>
    </source>
</evidence>
<dbReference type="EMBL" id="CP002400">
    <property type="protein sequence ID" value="ADU25767.1"/>
    <property type="molecule type" value="Genomic_DNA"/>
</dbReference>
<dbReference type="PANTHER" id="PTHR42935:SF1">
    <property type="entry name" value="SLR0930 PROTEIN"/>
    <property type="match status" value="1"/>
</dbReference>
<dbReference type="CDD" id="cd00009">
    <property type="entry name" value="AAA"/>
    <property type="match status" value="1"/>
</dbReference>
<name>E6U6N4_ETHHY</name>
<evidence type="ECO:0000313" key="3">
    <source>
        <dbReference type="Proteomes" id="UP000001551"/>
    </source>
</evidence>
<protein>
    <recommendedName>
        <fullName evidence="1">AAA+ ATPase domain-containing protein</fullName>
    </recommendedName>
</protein>
<dbReference type="Gene3D" id="3.40.50.300">
    <property type="entry name" value="P-loop containing nucleotide triphosphate hydrolases"/>
    <property type="match status" value="1"/>
</dbReference>